<dbReference type="PANTHER" id="PTHR42977">
    <property type="entry name" value="HYDROLASE-RELATED"/>
    <property type="match status" value="1"/>
</dbReference>
<feature type="domain" description="NAD(P)-binding" evidence="3">
    <location>
        <begin position="324"/>
        <end position="470"/>
    </location>
</feature>
<dbReference type="RefSeq" id="WP_253753227.1">
    <property type="nucleotide sequence ID" value="NZ_JAMZDZ010000001.1"/>
</dbReference>
<sequence>MTALAIPPQVHHRYADVDGVTVFYREAGPAEAPTVLLLHGFPSASHQYRRLIEALAARYHVVAPDYPGFGFTEAPADYAYSFDGLADTVERFTDVLGLRRYALYLFDFGGPVGLRLAERRPERVTGLIVQNANAYADGLSELAQGMIANRPGVPGAEDQVRGILTLAVTRGQYEGGTTDVSLVDPAGWTLDQYFLDQPGREEAQIALALNYWSNVEAYPRWQQYLRDHQPPALVLWGRNDAFFPEAGAYAYLADLPDAEVHVFDTGHFALEEALPEVVPLIGGFLAKLPRRIAVVGAGGRLGGAVAREVAERGHRLTPLGRSTMDVTDPDSIAAAVAGHDAVVVAIKGDDSLVPRGAKALLDGLSRAGVRRLVFVGGGGSLQDPSGQRFVDSPQFPAIYLQTARDQAEALEVLRASADPVSWTYISPPPVHLVDGPRTGDYLVEARDTPIVGASGESRVSVPDFAAAVVDAAETGRFDRRRVTVAYA</sequence>
<accession>A0ABV8LQC8</accession>
<dbReference type="GO" id="GO:0016787">
    <property type="term" value="F:hydrolase activity"/>
    <property type="evidence" value="ECO:0007669"/>
    <property type="project" value="UniProtKB-KW"/>
</dbReference>
<evidence type="ECO:0000313" key="4">
    <source>
        <dbReference type="EMBL" id="MFC4132444.1"/>
    </source>
</evidence>
<dbReference type="InterPro" id="IPR051340">
    <property type="entry name" value="Haloalkane_dehalogenase"/>
</dbReference>
<dbReference type="Gene3D" id="3.40.50.1820">
    <property type="entry name" value="alpha/beta hydrolase"/>
    <property type="match status" value="1"/>
</dbReference>
<proteinExistence type="predicted"/>
<dbReference type="Pfam" id="PF00561">
    <property type="entry name" value="Abhydrolase_1"/>
    <property type="match status" value="1"/>
</dbReference>
<dbReference type="InterPro" id="IPR036291">
    <property type="entry name" value="NAD(P)-bd_dom_sf"/>
</dbReference>
<dbReference type="EMBL" id="JBHSAY010000009">
    <property type="protein sequence ID" value="MFC4132444.1"/>
    <property type="molecule type" value="Genomic_DNA"/>
</dbReference>
<evidence type="ECO:0000256" key="1">
    <source>
        <dbReference type="ARBA" id="ARBA00022801"/>
    </source>
</evidence>
<reference evidence="5" key="1">
    <citation type="journal article" date="2019" name="Int. J. Syst. Evol. Microbiol.">
        <title>The Global Catalogue of Microorganisms (GCM) 10K type strain sequencing project: providing services to taxonomists for standard genome sequencing and annotation.</title>
        <authorList>
            <consortium name="The Broad Institute Genomics Platform"/>
            <consortium name="The Broad Institute Genome Sequencing Center for Infectious Disease"/>
            <person name="Wu L."/>
            <person name="Ma J."/>
        </authorList>
    </citation>
    <scope>NUCLEOTIDE SEQUENCE [LARGE SCALE GENOMIC DNA]</scope>
    <source>
        <strain evidence="5">CGMCC 4.7289</strain>
    </source>
</reference>
<gene>
    <name evidence="4" type="ORF">ACFOZ4_17690</name>
</gene>
<organism evidence="4 5">
    <name type="scientific">Hamadaea flava</name>
    <dbReference type="NCBI Taxonomy" id="1742688"/>
    <lineage>
        <taxon>Bacteria</taxon>
        <taxon>Bacillati</taxon>
        <taxon>Actinomycetota</taxon>
        <taxon>Actinomycetes</taxon>
        <taxon>Micromonosporales</taxon>
        <taxon>Micromonosporaceae</taxon>
        <taxon>Hamadaea</taxon>
    </lineage>
</organism>
<keyword evidence="5" id="KW-1185">Reference proteome</keyword>
<dbReference type="PRINTS" id="PR00111">
    <property type="entry name" value="ABHYDROLASE"/>
</dbReference>
<dbReference type="InterPro" id="IPR000073">
    <property type="entry name" value="AB_hydrolase_1"/>
</dbReference>
<dbReference type="SUPFAM" id="SSF51735">
    <property type="entry name" value="NAD(P)-binding Rossmann-fold domains"/>
    <property type="match status" value="1"/>
</dbReference>
<keyword evidence="1 4" id="KW-0378">Hydrolase</keyword>
<evidence type="ECO:0000313" key="5">
    <source>
        <dbReference type="Proteomes" id="UP001595816"/>
    </source>
</evidence>
<dbReference type="InterPro" id="IPR016040">
    <property type="entry name" value="NAD(P)-bd_dom"/>
</dbReference>
<dbReference type="Pfam" id="PF13460">
    <property type="entry name" value="NAD_binding_10"/>
    <property type="match status" value="1"/>
</dbReference>
<dbReference type="PANTHER" id="PTHR42977:SF3">
    <property type="entry name" value="AB HYDROLASE-1 DOMAIN-CONTAINING PROTEIN"/>
    <property type="match status" value="1"/>
</dbReference>
<evidence type="ECO:0000259" key="2">
    <source>
        <dbReference type="Pfam" id="PF00561"/>
    </source>
</evidence>
<comment type="caution">
    <text evidence="4">The sequence shown here is derived from an EMBL/GenBank/DDBJ whole genome shotgun (WGS) entry which is preliminary data.</text>
</comment>
<dbReference type="InterPro" id="IPR029058">
    <property type="entry name" value="AB_hydrolase_fold"/>
</dbReference>
<name>A0ABV8LQC8_9ACTN</name>
<evidence type="ECO:0000259" key="3">
    <source>
        <dbReference type="Pfam" id="PF13460"/>
    </source>
</evidence>
<dbReference type="Proteomes" id="UP001595816">
    <property type="component" value="Unassembled WGS sequence"/>
</dbReference>
<protein>
    <submittedName>
        <fullName evidence="4">Alpha/beta fold hydrolase</fullName>
    </submittedName>
</protein>
<dbReference type="SUPFAM" id="SSF53474">
    <property type="entry name" value="alpha/beta-Hydrolases"/>
    <property type="match status" value="1"/>
</dbReference>
<dbReference type="Gene3D" id="3.40.50.720">
    <property type="entry name" value="NAD(P)-binding Rossmann-like Domain"/>
    <property type="match status" value="1"/>
</dbReference>
<feature type="domain" description="AB hydrolase-1" evidence="2">
    <location>
        <begin position="33"/>
        <end position="273"/>
    </location>
</feature>